<dbReference type="EC" id="3.5.3.12" evidence="2"/>
<evidence type="ECO:0000313" key="4">
    <source>
        <dbReference type="Proteomes" id="UP000000517"/>
    </source>
</evidence>
<dbReference type="GO" id="GO:0047632">
    <property type="term" value="F:agmatine deiminase activity"/>
    <property type="evidence" value="ECO:0007669"/>
    <property type="project" value="UniProtKB-EC"/>
</dbReference>
<gene>
    <name evidence="2" type="ordered locus">Fisuc_2976</name>
    <name evidence="3" type="ordered locus">FSU_0241</name>
</gene>
<dbReference type="Proteomes" id="UP000000517">
    <property type="component" value="Chromosome"/>
</dbReference>
<evidence type="ECO:0000313" key="3">
    <source>
        <dbReference type="EMBL" id="ADL24932.1"/>
    </source>
</evidence>
<dbReference type="AlphaFoldDB" id="C9RPM4"/>
<dbReference type="SUPFAM" id="SSF55909">
    <property type="entry name" value="Pentein"/>
    <property type="match status" value="1"/>
</dbReference>
<dbReference type="InterPro" id="IPR007466">
    <property type="entry name" value="Peptidyl-Arg-deiminase_porph"/>
</dbReference>
<evidence type="ECO:0000313" key="5">
    <source>
        <dbReference type="Proteomes" id="UP000001497"/>
    </source>
</evidence>
<sequence length="341" mass="38845">MTTKSSVRYPAEWEKQSATWLAFPHNKTNWYGERGINIRKFYVELIRNITEFQPVNLLLPAKNFLTDEEKAALANRPFPVNFIVIKTNDIWIRDYGPFFMKKGDKKVVTETQFNAWGAKFPPWGLDNAIPQKIAEKQGLPLNESVPFIFEGGAIEVNGDGLGITTEDCLVGKNRNDEKDLKKVVKSLCKAFGLKEMLVLPHGLHGDHTDGHIDNVARFVAKDRVVMCMTDNKRSPNYAILTEAQQFIESWLKEHYETAKVDTLPLPPQRVLDDGQILPASYMNYIYVNGGLIFPKYKCPNDAKAKKYFESVYPDRKVIGIDCRTVIEEGGSLHCMSKHENE</sequence>
<dbReference type="PATRIC" id="fig|59374.8.peg.235"/>
<dbReference type="Gene3D" id="3.75.10.10">
    <property type="entry name" value="L-arginine/glycine Amidinotransferase, Chain A"/>
    <property type="match status" value="1"/>
</dbReference>
<reference evidence="4" key="2">
    <citation type="submission" date="2010-08" db="EMBL/GenBank/DDBJ databases">
        <title>Complete sequence of Fibrobacter succinogenes subsp. succinogenes S85.</title>
        <authorList>
            <person name="Durkin A.S."/>
            <person name="Nelson K.E."/>
            <person name="Morrison M."/>
            <person name="Forsberg C.W."/>
            <person name="Wilson D.B."/>
            <person name="Russell J.B."/>
            <person name="Cann I.K.O."/>
            <person name="Mackie R.I."/>
            <person name="White B.A."/>
        </authorList>
    </citation>
    <scope>NUCLEOTIDE SEQUENCE [LARGE SCALE GENOMIC DNA]</scope>
    <source>
        <strain evidence="4">ATCC 19169 / S85</strain>
    </source>
</reference>
<dbReference type="Proteomes" id="UP000001497">
    <property type="component" value="Chromosome"/>
</dbReference>
<evidence type="ECO:0000256" key="1">
    <source>
        <dbReference type="ARBA" id="ARBA00022801"/>
    </source>
</evidence>
<proteinExistence type="predicted"/>
<dbReference type="OrthoDB" id="9808013at2"/>
<dbReference type="KEGG" id="fsc:FSU_0241"/>
<protein>
    <submittedName>
        <fullName evidence="2">Agmatine deiminase</fullName>
        <ecNumber evidence="2">3.5.3.12</ecNumber>
    </submittedName>
    <submittedName>
        <fullName evidence="3">Peptidyl-arginine deiminase family protein</fullName>
    </submittedName>
</protein>
<dbReference type="RefSeq" id="WP_014545080.1">
    <property type="nucleotide sequence ID" value="NC_013410.1"/>
</dbReference>
<keyword evidence="1 2" id="KW-0378">Hydrolase</keyword>
<dbReference type="eggNOG" id="COG2957">
    <property type="taxonomic scope" value="Bacteria"/>
</dbReference>
<dbReference type="GO" id="GO:0009446">
    <property type="term" value="P:putrescine biosynthetic process"/>
    <property type="evidence" value="ECO:0007669"/>
    <property type="project" value="InterPro"/>
</dbReference>
<dbReference type="Pfam" id="PF04371">
    <property type="entry name" value="PAD_porph"/>
    <property type="match status" value="1"/>
</dbReference>
<organism evidence="3 4">
    <name type="scientific">Fibrobacter succinogenes (strain ATCC 19169 / S85)</name>
    <dbReference type="NCBI Taxonomy" id="59374"/>
    <lineage>
        <taxon>Bacteria</taxon>
        <taxon>Pseudomonadati</taxon>
        <taxon>Fibrobacterota</taxon>
        <taxon>Fibrobacteria</taxon>
        <taxon>Fibrobacterales</taxon>
        <taxon>Fibrobacteraceae</taxon>
        <taxon>Fibrobacter</taxon>
    </lineage>
</organism>
<dbReference type="GO" id="GO:0004668">
    <property type="term" value="F:protein-arginine deiminase activity"/>
    <property type="evidence" value="ECO:0007669"/>
    <property type="project" value="InterPro"/>
</dbReference>
<dbReference type="KEGG" id="fsu:Fisuc_2976"/>
<dbReference type="PANTHER" id="PTHR31377:SF0">
    <property type="entry name" value="AGMATINE DEIMINASE-RELATED"/>
    <property type="match status" value="1"/>
</dbReference>
<dbReference type="HOGENOM" id="CLU_037682_0_0_0"/>
<dbReference type="STRING" id="59374.FSU_0241"/>
<reference evidence="2 5" key="1">
    <citation type="submission" date="2009-10" db="EMBL/GenBank/DDBJ databases">
        <title>Complete sequence of Fibrobacter succinogenes subsp. succinogenes S85.</title>
        <authorList>
            <consortium name="US DOE Joint Genome Institute"/>
            <person name="Lucas S."/>
            <person name="Copeland A."/>
            <person name="Lapidus A."/>
            <person name="Glavina del Rio T."/>
            <person name="Tice H."/>
            <person name="Bruce D."/>
            <person name="Goodwin L."/>
            <person name="Pitluck S."/>
            <person name="Chertkov O."/>
            <person name="Detter J.C."/>
            <person name="Han C."/>
            <person name="Tapia R."/>
            <person name="Larimer F."/>
            <person name="Land M."/>
            <person name="Hauser L."/>
            <person name="Kyrpides N."/>
            <person name="Mikhailova N."/>
            <person name="Weimer P.J."/>
            <person name="Stevenson D.M."/>
            <person name="Boyum J."/>
            <person name="Brumm P.I."/>
            <person name="Mead D."/>
        </authorList>
    </citation>
    <scope>NUCLEOTIDE SEQUENCE [LARGE SCALE GENOMIC DNA]</scope>
    <source>
        <strain evidence="5">ATCC 19169 / S85</strain>
        <strain evidence="2">S85</strain>
    </source>
</reference>
<reference evidence="3" key="3">
    <citation type="submission" date="2010-08" db="EMBL/GenBank/DDBJ databases">
        <authorList>
            <person name="Durkin A.S."/>
            <person name="Nelson K.E."/>
            <person name="Morrison M."/>
            <person name="Forsberg C.W."/>
            <person name="Wilson D.B."/>
            <person name="Russell J.B."/>
            <person name="Cann I.K.O."/>
            <person name="Mackie R.I."/>
            <person name="White B.A."/>
        </authorList>
    </citation>
    <scope>NUCLEOTIDE SEQUENCE</scope>
    <source>
        <strain evidence="3">S85</strain>
    </source>
</reference>
<dbReference type="EMBL" id="CP002158">
    <property type="protein sequence ID" value="ADL24932.1"/>
    <property type="molecule type" value="Genomic_DNA"/>
</dbReference>
<evidence type="ECO:0000313" key="2">
    <source>
        <dbReference type="EMBL" id="ACX76556.1"/>
    </source>
</evidence>
<dbReference type="PANTHER" id="PTHR31377">
    <property type="entry name" value="AGMATINE DEIMINASE-RELATED"/>
    <property type="match status" value="1"/>
</dbReference>
<accession>C9RPM4</accession>
<name>C9RPM4_FIBSS</name>
<keyword evidence="5" id="KW-1185">Reference proteome</keyword>
<dbReference type="EMBL" id="CP001792">
    <property type="protein sequence ID" value="ACX76556.1"/>
    <property type="molecule type" value="Genomic_DNA"/>
</dbReference>